<dbReference type="InterPro" id="IPR043519">
    <property type="entry name" value="NT_sf"/>
</dbReference>
<sequence length="180" mass="21865">MAHIDKEKLMSDVRHVRRFYRERIPLLETSGLDYRIKSLESILLKYDRYYPNFTVERTYNDILGFRLICSDYAQVDELRGAYPQEFRHCSDMRVGKKCDDGYRGVHLYFQVDHFHYPIEFQYNTVFDRRLNDWLHCYLYKRSEKAAEIGAFLRTLYEQGKIRSEDDFRRDLYGLYCGEKS</sequence>
<evidence type="ECO:0000256" key="1">
    <source>
        <dbReference type="ARBA" id="ARBA00004976"/>
    </source>
</evidence>
<dbReference type="GO" id="GO:0015970">
    <property type="term" value="P:guanosine tetraphosphate biosynthetic process"/>
    <property type="evidence" value="ECO:0007669"/>
    <property type="project" value="UniProtKB-UniPathway"/>
</dbReference>
<accession>F5RIU0</accession>
<dbReference type="eggNOG" id="ENOG502ZCJA">
    <property type="taxonomic scope" value="Bacteria"/>
</dbReference>
<dbReference type="UniPathway" id="UPA00908">
    <property type="reaction ID" value="UER00884"/>
</dbReference>
<reference evidence="3 4" key="1">
    <citation type="submission" date="2011-04" db="EMBL/GenBank/DDBJ databases">
        <authorList>
            <person name="Muzny D."/>
            <person name="Qin X."/>
            <person name="Deng J."/>
            <person name="Jiang H."/>
            <person name="Liu Y."/>
            <person name="Qu J."/>
            <person name="Song X.-Z."/>
            <person name="Zhang L."/>
            <person name="Thornton R."/>
            <person name="Coyle M."/>
            <person name="Francisco L."/>
            <person name="Jackson L."/>
            <person name="Javaid M."/>
            <person name="Korchina V."/>
            <person name="Kovar C."/>
            <person name="Mata R."/>
            <person name="Mathew T."/>
            <person name="Ngo R."/>
            <person name="Nguyen L."/>
            <person name="Nguyen N."/>
            <person name="Okwuonu G."/>
            <person name="Ongeri F."/>
            <person name="Pham C."/>
            <person name="Simmons D."/>
            <person name="Wilczek-Boney K."/>
            <person name="Hale W."/>
            <person name="Jakkamsetti A."/>
            <person name="Pham P."/>
            <person name="Ruth R."/>
            <person name="San Lucas F."/>
            <person name="Warren J."/>
            <person name="Zhang J."/>
            <person name="Zhao Z."/>
            <person name="Zhou C."/>
            <person name="Zhu D."/>
            <person name="Lee S."/>
            <person name="Bess C."/>
            <person name="Blankenburg K."/>
            <person name="Forbes L."/>
            <person name="Fu Q."/>
            <person name="Gubbala S."/>
            <person name="Hirani K."/>
            <person name="Jayaseelan J.C."/>
            <person name="Lara F."/>
            <person name="Munidasa M."/>
            <person name="Palculict T."/>
            <person name="Patil S."/>
            <person name="Pu L.-L."/>
            <person name="Saada N."/>
            <person name="Tang L."/>
            <person name="Weissenberger G."/>
            <person name="Zhu Y."/>
            <person name="Hemphill L."/>
            <person name="Shang Y."/>
            <person name="Youmans B."/>
            <person name="Ayvaz T."/>
            <person name="Ross M."/>
            <person name="Santibanez J."/>
            <person name="Aqrawi P."/>
            <person name="Gross S."/>
            <person name="Joshi V."/>
            <person name="Fowler G."/>
            <person name="Nazareth L."/>
            <person name="Reid J."/>
            <person name="Worley K."/>
            <person name="Petrosino J."/>
            <person name="Highlander S."/>
            <person name="Gibbs R."/>
        </authorList>
    </citation>
    <scope>NUCLEOTIDE SEQUENCE [LARGE SCALE GENOMIC DNA]</scope>
    <source>
        <strain evidence="3 4">DSM 2778</strain>
    </source>
</reference>
<dbReference type="STRING" id="888060.HMPREF9081_0125"/>
<gene>
    <name evidence="3" type="ORF">HMPREF9081_0125</name>
</gene>
<dbReference type="SUPFAM" id="SSF81301">
    <property type="entry name" value="Nucleotidyltransferase"/>
    <property type="match status" value="1"/>
</dbReference>
<organism evidence="3 4">
    <name type="scientific">Centipeda periodontii DSM 2778</name>
    <dbReference type="NCBI Taxonomy" id="888060"/>
    <lineage>
        <taxon>Bacteria</taxon>
        <taxon>Bacillati</taxon>
        <taxon>Bacillota</taxon>
        <taxon>Negativicutes</taxon>
        <taxon>Selenomonadales</taxon>
        <taxon>Selenomonadaceae</taxon>
        <taxon>Centipeda</taxon>
    </lineage>
</organism>
<name>F5RIU0_9FIRM</name>
<comment type="caution">
    <text evidence="3">The sequence shown here is derived from an EMBL/GenBank/DDBJ whole genome shotgun (WGS) entry which is preliminary data.</text>
</comment>
<evidence type="ECO:0000313" key="3">
    <source>
        <dbReference type="EMBL" id="EGK62378.1"/>
    </source>
</evidence>
<dbReference type="EMBL" id="AFHQ01000004">
    <property type="protein sequence ID" value="EGK62378.1"/>
    <property type="molecule type" value="Genomic_DNA"/>
</dbReference>
<keyword evidence="4" id="KW-1185">Reference proteome</keyword>
<dbReference type="Gene3D" id="3.30.460.10">
    <property type="entry name" value="Beta Polymerase, domain 2"/>
    <property type="match status" value="1"/>
</dbReference>
<dbReference type="HOGENOM" id="CLU_115311_0_0_9"/>
<dbReference type="InterPro" id="IPR007685">
    <property type="entry name" value="RelA_SpoT"/>
</dbReference>
<dbReference type="Proteomes" id="UP000004067">
    <property type="component" value="Unassembled WGS sequence"/>
</dbReference>
<proteinExistence type="predicted"/>
<feature type="domain" description="RelA/SpoT" evidence="2">
    <location>
        <begin position="34"/>
        <end position="145"/>
    </location>
</feature>
<dbReference type="SMART" id="SM00954">
    <property type="entry name" value="RelA_SpoT"/>
    <property type="match status" value="1"/>
</dbReference>
<evidence type="ECO:0000313" key="4">
    <source>
        <dbReference type="Proteomes" id="UP000004067"/>
    </source>
</evidence>
<dbReference type="Pfam" id="PF04607">
    <property type="entry name" value="RelA_SpoT"/>
    <property type="match status" value="1"/>
</dbReference>
<comment type="pathway">
    <text evidence="1">Purine metabolism; ppGpp biosynthesis; ppGpp from GTP: step 1/2.</text>
</comment>
<evidence type="ECO:0000259" key="2">
    <source>
        <dbReference type="SMART" id="SM00954"/>
    </source>
</evidence>
<protein>
    <recommendedName>
        <fullName evidence="2">RelA/SpoT domain-containing protein</fullName>
    </recommendedName>
</protein>
<dbReference type="AlphaFoldDB" id="F5RIU0"/>